<dbReference type="SMART" id="SM00490">
    <property type="entry name" value="HELICc"/>
    <property type="match status" value="1"/>
</dbReference>
<comment type="caution">
    <text evidence="7">The sequence shown here is derived from an EMBL/GenBank/DDBJ whole genome shotgun (WGS) entry which is preliminary data.</text>
</comment>
<dbReference type="AlphaFoldDB" id="A0A9X4AI63"/>
<dbReference type="GO" id="GO:0016787">
    <property type="term" value="F:hydrolase activity"/>
    <property type="evidence" value="ECO:0007669"/>
    <property type="project" value="UniProtKB-KW"/>
</dbReference>
<evidence type="ECO:0000313" key="7">
    <source>
        <dbReference type="EMBL" id="MDC3418988.1"/>
    </source>
</evidence>
<keyword evidence="2" id="KW-0378">Hydrolase</keyword>
<dbReference type="PANTHER" id="PTHR45766:SF6">
    <property type="entry name" value="SWI_SNF-RELATED MATRIX-ASSOCIATED ACTIN-DEPENDENT REGULATOR OF CHROMATIN SUBFAMILY A-LIKE PROTEIN 1"/>
    <property type="match status" value="1"/>
</dbReference>
<dbReference type="SMART" id="SM00487">
    <property type="entry name" value="DEXDc"/>
    <property type="match status" value="1"/>
</dbReference>
<dbReference type="InterPro" id="IPR049730">
    <property type="entry name" value="SNF2/RAD54-like_C"/>
</dbReference>
<dbReference type="Pfam" id="PF00176">
    <property type="entry name" value="SNF2-rel_dom"/>
    <property type="match status" value="1"/>
</dbReference>
<reference evidence="7" key="1">
    <citation type="submission" date="2022-06" db="EMBL/GenBank/DDBJ databases">
        <title>Aquibacillus sp. a new bacterium isolated from soil saline samples.</title>
        <authorList>
            <person name="Galisteo C."/>
            <person name="De La Haba R."/>
            <person name="Sanchez-Porro C."/>
            <person name="Ventosa A."/>
        </authorList>
    </citation>
    <scope>NUCLEOTIDE SEQUENCE</scope>
    <source>
        <strain evidence="7">JCM 12387</strain>
    </source>
</reference>
<gene>
    <name evidence="7" type="ORF">NC661_01145</name>
</gene>
<dbReference type="PANTHER" id="PTHR45766">
    <property type="entry name" value="DNA ANNEALING HELICASE AND ENDONUCLEASE ZRANB3 FAMILY MEMBER"/>
    <property type="match status" value="1"/>
</dbReference>
<dbReference type="Proteomes" id="UP001145072">
    <property type="component" value="Unassembled WGS sequence"/>
</dbReference>
<dbReference type="PROSITE" id="PS51194">
    <property type="entry name" value="HELICASE_CTER"/>
    <property type="match status" value="1"/>
</dbReference>
<dbReference type="GO" id="GO:0005524">
    <property type="term" value="F:ATP binding"/>
    <property type="evidence" value="ECO:0007669"/>
    <property type="project" value="UniProtKB-KW"/>
</dbReference>
<evidence type="ECO:0000313" key="8">
    <source>
        <dbReference type="Proteomes" id="UP001145072"/>
    </source>
</evidence>
<protein>
    <submittedName>
        <fullName evidence="7">DEAD/DEAH box helicase</fullName>
    </submittedName>
</protein>
<accession>A0A9X4AI63</accession>
<dbReference type="InterPro" id="IPR057342">
    <property type="entry name" value="DEXDc_RapA"/>
</dbReference>
<dbReference type="InterPro" id="IPR027417">
    <property type="entry name" value="P-loop_NTPase"/>
</dbReference>
<evidence type="ECO:0000256" key="1">
    <source>
        <dbReference type="ARBA" id="ARBA00022741"/>
    </source>
</evidence>
<evidence type="ECO:0000259" key="5">
    <source>
        <dbReference type="PROSITE" id="PS51192"/>
    </source>
</evidence>
<dbReference type="InterPro" id="IPR014001">
    <property type="entry name" value="Helicase_ATP-bd"/>
</dbReference>
<dbReference type="EMBL" id="JAMQJZ010000001">
    <property type="protein sequence ID" value="MDC3418988.1"/>
    <property type="molecule type" value="Genomic_DNA"/>
</dbReference>
<dbReference type="SUPFAM" id="SSF52540">
    <property type="entry name" value="P-loop containing nucleoside triphosphate hydrolases"/>
    <property type="match status" value="2"/>
</dbReference>
<dbReference type="PROSITE" id="PS51192">
    <property type="entry name" value="HELICASE_ATP_BIND_1"/>
    <property type="match status" value="1"/>
</dbReference>
<keyword evidence="8" id="KW-1185">Reference proteome</keyword>
<keyword evidence="1" id="KW-0547">Nucleotide-binding</keyword>
<keyword evidence="3 7" id="KW-0347">Helicase</keyword>
<sequence length="556" mass="65031">MNIELNRDYDFIDDLDTKLTNDETLSSWELFRMSYQSSVATMTKEFKGLTAPNHLPHMTFLEHQLECAQQVVEEMNGRGLLADEVGLGKTIEAGLILKEYMIRGLVKKALILVPASLVNQWVNELNQKFYIPAFSQRKRPVWDQDAVVVTSMDTAKRPQHKDIILDQEYDFVLIDEAHKLKNHKTKNYEFVRQLKKKYCLLLTATPVQNKLSDIFNLVSILKPGYLGNYEAFTKQFGRDRKNLFNDAHLKQLIQKVMVRNRREDTGIDWTKRNVETVWIDFSEDEQNAYNELSRISKESSNFSSITYTRELCSSREACYLSLKKMLSQDKYISNRSDYENFLSTIEQLPHHAKADKVIELIQHTDEKFIIFTEYRATQFYLQWYLQQHNISSVPFRGGFKRGKKDWMRQLFQNKAQVLIATEAGGEGINLQFCNNMINYDLPWNPMRLEQRIGRIHRFGQEHDVNIYNFAIKNTMEEHVLNLLYEKIQLFERVVGNLDAILADLEIGDIEKEVQTIFQESSTDGEAKIKLENLSSVISYAQHNYNEEDLDDTRESS</sequence>
<organism evidence="7 8">
    <name type="scientific">Aquibacillus koreensis</name>
    <dbReference type="NCBI Taxonomy" id="279446"/>
    <lineage>
        <taxon>Bacteria</taxon>
        <taxon>Bacillati</taxon>
        <taxon>Bacillota</taxon>
        <taxon>Bacilli</taxon>
        <taxon>Bacillales</taxon>
        <taxon>Bacillaceae</taxon>
        <taxon>Aquibacillus</taxon>
    </lineage>
</organism>
<feature type="domain" description="Helicase C-terminal" evidence="6">
    <location>
        <begin position="353"/>
        <end position="505"/>
    </location>
</feature>
<dbReference type="InterPro" id="IPR038718">
    <property type="entry name" value="SNF2-like_sf"/>
</dbReference>
<dbReference type="Gene3D" id="3.40.50.10810">
    <property type="entry name" value="Tandem AAA-ATPase domain"/>
    <property type="match status" value="1"/>
</dbReference>
<dbReference type="CDD" id="cd18011">
    <property type="entry name" value="DEXDc_RapA"/>
    <property type="match status" value="1"/>
</dbReference>
<feature type="domain" description="Helicase ATP-binding" evidence="5">
    <location>
        <begin position="70"/>
        <end position="224"/>
    </location>
</feature>
<evidence type="ECO:0000256" key="2">
    <source>
        <dbReference type="ARBA" id="ARBA00022801"/>
    </source>
</evidence>
<dbReference type="InterPro" id="IPR001650">
    <property type="entry name" value="Helicase_C-like"/>
</dbReference>
<dbReference type="RefSeq" id="WP_259871343.1">
    <property type="nucleotide sequence ID" value="NZ_JAMQJZ010000001.1"/>
</dbReference>
<proteinExistence type="predicted"/>
<dbReference type="CDD" id="cd18793">
    <property type="entry name" value="SF2_C_SNF"/>
    <property type="match status" value="1"/>
</dbReference>
<dbReference type="Gene3D" id="3.40.50.300">
    <property type="entry name" value="P-loop containing nucleotide triphosphate hydrolases"/>
    <property type="match status" value="1"/>
</dbReference>
<evidence type="ECO:0000256" key="4">
    <source>
        <dbReference type="ARBA" id="ARBA00022840"/>
    </source>
</evidence>
<name>A0A9X4AI63_9BACI</name>
<dbReference type="Pfam" id="PF00271">
    <property type="entry name" value="Helicase_C"/>
    <property type="match status" value="1"/>
</dbReference>
<dbReference type="InterPro" id="IPR000330">
    <property type="entry name" value="SNF2_N"/>
</dbReference>
<evidence type="ECO:0000259" key="6">
    <source>
        <dbReference type="PROSITE" id="PS51194"/>
    </source>
</evidence>
<evidence type="ECO:0000256" key="3">
    <source>
        <dbReference type="ARBA" id="ARBA00022806"/>
    </source>
</evidence>
<keyword evidence="4" id="KW-0067">ATP-binding</keyword>
<dbReference type="GO" id="GO:0004386">
    <property type="term" value="F:helicase activity"/>
    <property type="evidence" value="ECO:0007669"/>
    <property type="project" value="UniProtKB-KW"/>
</dbReference>